<dbReference type="InterPro" id="IPR011765">
    <property type="entry name" value="Pept_M16_N"/>
</dbReference>
<sequence length="864" mass="92269">MTTAKEPHRSRPHRMTLANGLTVILEPDPRIPRVGITVHYGVGFRSEPPGREGFAHLFEHLMFQGSESLPDGRFHDHVHRVGGVVNGTTHQDYTDYYQVVPSASLEQALFSEADRMRAPRFTPRNLAEQLTAVGEEIHQATVARPYGGFPWPLLPRAVYRSFPNAHDGYGDVDRLRRITVDDCADFFQTHYAPGNAVLTLSGGFDPEQAVVLVERHFGDIAPRPVPPAVDQAEPPLTETRWTFCSEPGVSGTALAIGHRLPDPGTDLEGYLAHLVLARVLTDRHRDASGRAAITTSCGFFGTLDARDPDTMIISAALPGGLDPRRMVDAVHDQLRRWADEPDPGGADATRSLIAEHHTRYGDICERSRALGRLEILFGRAELLDELPDRIGRIGPEQVATAARSLAAAHPGVLAIRPGTQRLRPSVPTVPAATASRTSAEEVGRTPAGPRPLPPLGPVRTPRLDGLGDTTIGGVRVVALPDDRTPLAHIRLRLPLGRSGWTDPGGVDALLDLLRGRVRDGETPDRSVSLTTDGQWIDAACTAYRQELGPALAVLVAALSAEGTPLGPPSPSPAAPRSLERLADDLIRTRWAGRPEEGAGTRPDSIEALHRSITRTPGGLLVVVGGGTAETVFATARNALSPWPAPSPAATFPPPPPSGLFALPRPGSGIVHATLCAAEPTSGPGEAARYLATAVFGGYFRSRLAVRATRRGEAGYVASAGRDVLLDRSRAFVRATVAPELVDVLLNDVRLEARRLSEEPPDEIEVDAARSFCAAQMLSAFDSPSLTADVLRATVSAGRSPSWLAELPDVLRDVTVAEVAAAGRELFGPIPLEGVVAGEVDPARFPASVPEPSSVPAPQGVPLLR</sequence>
<dbReference type="InterPro" id="IPR007863">
    <property type="entry name" value="Peptidase_M16_C"/>
</dbReference>
<dbReference type="InterPro" id="IPR050361">
    <property type="entry name" value="MPP/UQCRC_Complex"/>
</dbReference>
<evidence type="ECO:0000313" key="6">
    <source>
        <dbReference type="Proteomes" id="UP000190637"/>
    </source>
</evidence>
<dbReference type="Pfam" id="PF05193">
    <property type="entry name" value="Peptidase_M16_C"/>
    <property type="match status" value="2"/>
</dbReference>
<dbReference type="SUPFAM" id="SSF63411">
    <property type="entry name" value="LuxS/MPP-like metallohydrolase"/>
    <property type="match status" value="3"/>
</dbReference>
<evidence type="ECO:0000256" key="1">
    <source>
        <dbReference type="ARBA" id="ARBA00007261"/>
    </source>
</evidence>
<feature type="domain" description="Peptidase M16 C-terminal" evidence="4">
    <location>
        <begin position="178"/>
        <end position="340"/>
    </location>
</feature>
<evidence type="ECO:0000259" key="3">
    <source>
        <dbReference type="Pfam" id="PF00675"/>
    </source>
</evidence>
<keyword evidence="6" id="KW-1185">Reference proteome</keyword>
<protein>
    <submittedName>
        <fullName evidence="5">Predicted Zn-dependent peptidase</fullName>
    </submittedName>
</protein>
<feature type="region of interest" description="Disordered" evidence="2">
    <location>
        <begin position="423"/>
        <end position="457"/>
    </location>
</feature>
<dbReference type="PANTHER" id="PTHR11851">
    <property type="entry name" value="METALLOPROTEASE"/>
    <property type="match status" value="1"/>
</dbReference>
<comment type="similarity">
    <text evidence="1">Belongs to the peptidase M16 family.</text>
</comment>
<dbReference type="Pfam" id="PF00675">
    <property type="entry name" value="Peptidase_M16"/>
    <property type="match status" value="1"/>
</dbReference>
<dbReference type="EMBL" id="FUWS01000003">
    <property type="protein sequence ID" value="SJZ75667.1"/>
    <property type="molecule type" value="Genomic_DNA"/>
</dbReference>
<dbReference type="InterPro" id="IPR011249">
    <property type="entry name" value="Metalloenz_LuxS/M16"/>
</dbReference>
<name>A0A1T4N9C7_9ACTN</name>
<dbReference type="Proteomes" id="UP000190637">
    <property type="component" value="Unassembled WGS sequence"/>
</dbReference>
<feature type="compositionally biased region" description="Low complexity" evidence="2">
    <location>
        <begin position="845"/>
        <end position="857"/>
    </location>
</feature>
<organism evidence="5 6">
    <name type="scientific">Marinactinospora thermotolerans DSM 45154</name>
    <dbReference type="NCBI Taxonomy" id="1122192"/>
    <lineage>
        <taxon>Bacteria</taxon>
        <taxon>Bacillati</taxon>
        <taxon>Actinomycetota</taxon>
        <taxon>Actinomycetes</taxon>
        <taxon>Streptosporangiales</taxon>
        <taxon>Nocardiopsidaceae</taxon>
        <taxon>Marinactinospora</taxon>
    </lineage>
</organism>
<proteinExistence type="inferred from homology"/>
<dbReference type="STRING" id="1122192.SAMN02745673_01334"/>
<dbReference type="AlphaFoldDB" id="A0A1T4N9C7"/>
<dbReference type="GO" id="GO:0046872">
    <property type="term" value="F:metal ion binding"/>
    <property type="evidence" value="ECO:0007669"/>
    <property type="project" value="InterPro"/>
</dbReference>
<dbReference type="Gene3D" id="3.30.830.10">
    <property type="entry name" value="Metalloenzyme, LuxS/M16 peptidase-like"/>
    <property type="match status" value="3"/>
</dbReference>
<evidence type="ECO:0000313" key="5">
    <source>
        <dbReference type="EMBL" id="SJZ75667.1"/>
    </source>
</evidence>
<gene>
    <name evidence="5" type="ORF">SAMN02745673_01334</name>
</gene>
<accession>A0A1T4N9C7</accession>
<evidence type="ECO:0000256" key="2">
    <source>
        <dbReference type="SAM" id="MobiDB-lite"/>
    </source>
</evidence>
<dbReference type="RefSeq" id="WP_200813547.1">
    <property type="nucleotide sequence ID" value="NZ_FUWS01000003.1"/>
</dbReference>
<feature type="region of interest" description="Disordered" evidence="2">
    <location>
        <begin position="844"/>
        <end position="864"/>
    </location>
</feature>
<feature type="domain" description="Peptidase M16 C-terminal" evidence="4">
    <location>
        <begin position="619"/>
        <end position="769"/>
    </location>
</feature>
<evidence type="ECO:0000259" key="4">
    <source>
        <dbReference type="Pfam" id="PF05193"/>
    </source>
</evidence>
<reference evidence="5 6" key="1">
    <citation type="submission" date="2017-02" db="EMBL/GenBank/DDBJ databases">
        <authorList>
            <person name="Peterson S.W."/>
        </authorList>
    </citation>
    <scope>NUCLEOTIDE SEQUENCE [LARGE SCALE GENOMIC DNA]</scope>
    <source>
        <strain evidence="5 6">DSM 45154</strain>
    </source>
</reference>
<feature type="domain" description="Peptidase M16 N-terminal" evidence="3">
    <location>
        <begin position="23"/>
        <end position="140"/>
    </location>
</feature>
<dbReference type="PANTHER" id="PTHR11851:SF49">
    <property type="entry name" value="MITOCHONDRIAL-PROCESSING PEPTIDASE SUBUNIT ALPHA"/>
    <property type="match status" value="1"/>
</dbReference>